<evidence type="ECO:0000313" key="1">
    <source>
        <dbReference type="EMBL" id="QPJ86441.1"/>
    </source>
</evidence>
<gene>
    <name evidence="1" type="ORF">HH195_11285</name>
</gene>
<dbReference type="EMBL" id="CP051754">
    <property type="protein sequence ID" value="QPJ86441.1"/>
    <property type="molecule type" value="Genomic_DNA"/>
</dbReference>
<organism evidence="1 2">
    <name type="scientific">Candidatus Sarcina troglodytae</name>
    <dbReference type="NCBI Taxonomy" id="2726954"/>
    <lineage>
        <taxon>Bacteria</taxon>
        <taxon>Bacillati</taxon>
        <taxon>Bacillota</taxon>
        <taxon>Clostridia</taxon>
        <taxon>Eubacteriales</taxon>
        <taxon>Clostridiaceae</taxon>
        <taxon>Sarcina</taxon>
    </lineage>
</organism>
<accession>A0ACD1BFZ6</accession>
<reference evidence="1" key="1">
    <citation type="submission" date="2020-04" db="EMBL/GenBank/DDBJ databases">
        <title>A novel bacterium ('Candidatus Sarcina troglodytae' sp. nov.) linked to a protracted, uniformly lethal epizootic among sanctuary western chimpanzees (Pan troglodytes verus) in Sierra Leone.</title>
        <authorList>
            <person name="Owens L.A."/>
            <person name="Colitti B."/>
            <person name="Hirji I."/>
            <person name="Pizaro A."/>
            <person name="Jaffe J.E."/>
            <person name="Moittie S."/>
            <person name="Bishop-Lilly K.A."/>
            <person name="Estrella L.A."/>
            <person name="Voegtly L.J."/>
            <person name="Kuhn J.H."/>
            <person name="Suen G."/>
            <person name="Deblois C.L."/>
            <person name="Dunn C."/>
            <person name="Juan-Salles C."/>
            <person name="Goldberg T.L."/>
        </authorList>
    </citation>
    <scope>NUCLEOTIDE SEQUENCE</scope>
    <source>
        <strain evidence="1">JB2</strain>
    </source>
</reference>
<sequence>MKYLVLDVGGTAIKYALMTEKLEFLEKGKIKTPRDSIENFIDNIGNIYDKYKNDIEGMALSIPGILDSDTGYMYTGGSLEYNTDKNMIRVLDERCKTKIAIENDGKCAALAELWKGNLQECENGVVILLGTGVGGGIIKDKKLYKGKHFFAGEFSFIAGNINVMSNNDKEWWGSLNGLDGLLDDFAKVKNLNRNEIDGIKFFEYANNNDKDALEILNKFTYKTALAIINLQCILDADKYLIGGGISEQDILIKYIKKNIDDYHSQFEYFVPKPIVDRCKFRNDSNLIGALYNFLIKK</sequence>
<protein>
    <submittedName>
        <fullName evidence="1">ROK family protein</fullName>
    </submittedName>
</protein>
<proteinExistence type="predicted"/>
<name>A0ACD1BFZ6_9CLOT</name>
<evidence type="ECO:0000313" key="2">
    <source>
        <dbReference type="Proteomes" id="UP000594603"/>
    </source>
</evidence>
<keyword evidence="2" id="KW-1185">Reference proteome</keyword>
<dbReference type="Proteomes" id="UP000594603">
    <property type="component" value="Chromosome"/>
</dbReference>